<feature type="region of interest" description="Disordered" evidence="1">
    <location>
        <begin position="1"/>
        <end position="50"/>
    </location>
</feature>
<proteinExistence type="predicted"/>
<evidence type="ECO:0000313" key="3">
    <source>
        <dbReference type="Proteomes" id="UP001239795"/>
    </source>
</evidence>
<keyword evidence="3" id="KW-1185">Reference proteome</keyword>
<accession>A0AAI9V326</accession>
<evidence type="ECO:0000313" key="2">
    <source>
        <dbReference type="EMBL" id="KAK1469689.1"/>
    </source>
</evidence>
<organism evidence="2 3">
    <name type="scientific">Colletotrichum melonis</name>
    <dbReference type="NCBI Taxonomy" id="1209925"/>
    <lineage>
        <taxon>Eukaryota</taxon>
        <taxon>Fungi</taxon>
        <taxon>Dikarya</taxon>
        <taxon>Ascomycota</taxon>
        <taxon>Pezizomycotina</taxon>
        <taxon>Sordariomycetes</taxon>
        <taxon>Hypocreomycetidae</taxon>
        <taxon>Glomerellales</taxon>
        <taxon>Glomerellaceae</taxon>
        <taxon>Colletotrichum</taxon>
        <taxon>Colletotrichum acutatum species complex</taxon>
    </lineage>
</organism>
<sequence length="74" mass="7959">MAFPKSRLAEDTAVKVHEPDGKHRAHQTPSSQLWPGLATSRSNQKMTSNGAFVLGAGPFGHPISSQTHSEYVST</sequence>
<comment type="caution">
    <text evidence="2">The sequence shown here is derived from an EMBL/GenBank/DDBJ whole genome shotgun (WGS) entry which is preliminary data.</text>
</comment>
<dbReference type="EMBL" id="MLGG01000001">
    <property type="protein sequence ID" value="KAK1469689.1"/>
    <property type="molecule type" value="Genomic_DNA"/>
</dbReference>
<gene>
    <name evidence="2" type="ORF">CMEL01_01456</name>
</gene>
<dbReference type="Proteomes" id="UP001239795">
    <property type="component" value="Unassembled WGS sequence"/>
</dbReference>
<dbReference type="AlphaFoldDB" id="A0AAI9V326"/>
<reference evidence="2 3" key="1">
    <citation type="submission" date="2016-10" db="EMBL/GenBank/DDBJ databases">
        <title>The genome sequence of Colletotrichum fioriniae PJ7.</title>
        <authorList>
            <person name="Baroncelli R."/>
        </authorList>
    </citation>
    <scope>NUCLEOTIDE SEQUENCE [LARGE SCALE GENOMIC DNA]</scope>
    <source>
        <strain evidence="2">Col 31</strain>
    </source>
</reference>
<protein>
    <submittedName>
        <fullName evidence="2">Uncharacterized protein</fullName>
    </submittedName>
</protein>
<feature type="compositionally biased region" description="Polar residues" evidence="1">
    <location>
        <begin position="27"/>
        <end position="50"/>
    </location>
</feature>
<evidence type="ECO:0000256" key="1">
    <source>
        <dbReference type="SAM" id="MobiDB-lite"/>
    </source>
</evidence>
<name>A0AAI9V326_9PEZI</name>
<feature type="compositionally biased region" description="Basic and acidic residues" evidence="1">
    <location>
        <begin position="7"/>
        <end position="22"/>
    </location>
</feature>